<keyword evidence="2" id="KW-1185">Reference proteome</keyword>
<reference evidence="2" key="1">
    <citation type="journal article" date="2015" name="Nat. Plants">
        <title>Genome expansion of Arabis alpina linked with retrotransposition and reduced symmetric DNA methylation.</title>
        <authorList>
            <person name="Willing E.M."/>
            <person name="Rawat V."/>
            <person name="Mandakova T."/>
            <person name="Maumus F."/>
            <person name="James G.V."/>
            <person name="Nordstroem K.J."/>
            <person name="Becker C."/>
            <person name="Warthmann N."/>
            <person name="Chica C."/>
            <person name="Szarzynska B."/>
            <person name="Zytnicki M."/>
            <person name="Albani M.C."/>
            <person name="Kiefer C."/>
            <person name="Bergonzi S."/>
            <person name="Castaings L."/>
            <person name="Mateos J.L."/>
            <person name="Berns M.C."/>
            <person name="Bujdoso N."/>
            <person name="Piofczyk T."/>
            <person name="de Lorenzo L."/>
            <person name="Barrero-Sicilia C."/>
            <person name="Mateos I."/>
            <person name="Piednoel M."/>
            <person name="Hagmann J."/>
            <person name="Chen-Min-Tao R."/>
            <person name="Iglesias-Fernandez R."/>
            <person name="Schuster S.C."/>
            <person name="Alonso-Blanco C."/>
            <person name="Roudier F."/>
            <person name="Carbonero P."/>
            <person name="Paz-Ares J."/>
            <person name="Davis S.J."/>
            <person name="Pecinka A."/>
            <person name="Quesneville H."/>
            <person name="Colot V."/>
            <person name="Lysak M.A."/>
            <person name="Weigel D."/>
            <person name="Coupland G."/>
            <person name="Schneeberger K."/>
        </authorList>
    </citation>
    <scope>NUCLEOTIDE SEQUENCE [LARGE SCALE GENOMIC DNA]</scope>
    <source>
        <strain evidence="2">cv. Pajares</strain>
    </source>
</reference>
<proteinExistence type="predicted"/>
<protein>
    <submittedName>
        <fullName evidence="1">Uncharacterized protein</fullName>
    </submittedName>
</protein>
<feature type="non-terminal residue" evidence="1">
    <location>
        <position position="1"/>
    </location>
</feature>
<sequence>YFDKLMESLGECLDVVLPEFAKPSTRNQDVPLEKLAADAGIADVSGSHMRSESAGGLLQEMRIDSAELLKDLMISEDGRMSFAGEDEVEEP</sequence>
<name>A0A087FZ89_ARAAL</name>
<dbReference type="EMBL" id="KL983940">
    <property type="protein sequence ID" value="KFK22941.1"/>
    <property type="molecule type" value="Genomic_DNA"/>
</dbReference>
<evidence type="ECO:0000313" key="1">
    <source>
        <dbReference type="EMBL" id="KFK22941.1"/>
    </source>
</evidence>
<organism evidence="1 2">
    <name type="scientific">Arabis alpina</name>
    <name type="common">Alpine rock-cress</name>
    <dbReference type="NCBI Taxonomy" id="50452"/>
    <lineage>
        <taxon>Eukaryota</taxon>
        <taxon>Viridiplantae</taxon>
        <taxon>Streptophyta</taxon>
        <taxon>Embryophyta</taxon>
        <taxon>Tracheophyta</taxon>
        <taxon>Spermatophyta</taxon>
        <taxon>Magnoliopsida</taxon>
        <taxon>eudicotyledons</taxon>
        <taxon>Gunneridae</taxon>
        <taxon>Pentapetalae</taxon>
        <taxon>rosids</taxon>
        <taxon>malvids</taxon>
        <taxon>Brassicales</taxon>
        <taxon>Brassicaceae</taxon>
        <taxon>Arabideae</taxon>
        <taxon>Arabis</taxon>
    </lineage>
</organism>
<evidence type="ECO:0000313" key="2">
    <source>
        <dbReference type="Proteomes" id="UP000029120"/>
    </source>
</evidence>
<gene>
    <name evidence="1" type="ORF">AALP_AAs48400U000100</name>
</gene>
<dbReference type="AlphaFoldDB" id="A0A087FZ89"/>
<accession>A0A087FZ89</accession>
<feature type="non-terminal residue" evidence="1">
    <location>
        <position position="91"/>
    </location>
</feature>
<dbReference type="Proteomes" id="UP000029120">
    <property type="component" value="Unassembled WGS sequence"/>
</dbReference>